<evidence type="ECO:0000256" key="1">
    <source>
        <dbReference type="ARBA" id="ARBA00022603"/>
    </source>
</evidence>
<dbReference type="GO" id="GO:0002098">
    <property type="term" value="P:tRNA wobble uridine modification"/>
    <property type="evidence" value="ECO:0007669"/>
    <property type="project" value="TreeGrafter"/>
</dbReference>
<reference evidence="4" key="3">
    <citation type="submission" date="2025-09" db="UniProtKB">
        <authorList>
            <consortium name="Ensembl"/>
        </authorList>
    </citation>
    <scope>IDENTIFICATION</scope>
</reference>
<keyword evidence="5" id="KW-1185">Reference proteome</keyword>
<evidence type="ECO:0000256" key="3">
    <source>
        <dbReference type="ARBA" id="ARBA00022691"/>
    </source>
</evidence>
<dbReference type="PANTHER" id="PTHR13069">
    <property type="entry name" value="ALKYLATED DNA REPAIR PROTEIN ALKB HOMOLOG 8"/>
    <property type="match status" value="1"/>
</dbReference>
<dbReference type="Ensembl" id="ENSNLET00000047858.1">
    <property type="protein sequence ID" value="ENSNLEP00000040318.1"/>
    <property type="gene ID" value="ENSNLEG00000031644.1"/>
</dbReference>
<evidence type="ECO:0000313" key="4">
    <source>
        <dbReference type="Ensembl" id="ENSNLEP00000040318.1"/>
    </source>
</evidence>
<keyword evidence="3" id="KW-0949">S-adenosyl-L-methionine</keyword>
<reference evidence="4" key="2">
    <citation type="submission" date="2025-08" db="UniProtKB">
        <authorList>
            <consortium name="Ensembl"/>
        </authorList>
    </citation>
    <scope>IDENTIFICATION</scope>
</reference>
<organism evidence="4 5">
    <name type="scientific">Nomascus leucogenys</name>
    <name type="common">Northern white-cheeked gibbon</name>
    <name type="synonym">Hylobates leucogenys</name>
    <dbReference type="NCBI Taxonomy" id="61853"/>
    <lineage>
        <taxon>Eukaryota</taxon>
        <taxon>Metazoa</taxon>
        <taxon>Chordata</taxon>
        <taxon>Craniata</taxon>
        <taxon>Vertebrata</taxon>
        <taxon>Euteleostomi</taxon>
        <taxon>Mammalia</taxon>
        <taxon>Eutheria</taxon>
        <taxon>Euarchontoglires</taxon>
        <taxon>Primates</taxon>
        <taxon>Haplorrhini</taxon>
        <taxon>Catarrhini</taxon>
        <taxon>Hylobatidae</taxon>
        <taxon>Nomascus</taxon>
    </lineage>
</organism>
<dbReference type="SUPFAM" id="SSF53335">
    <property type="entry name" value="S-adenosyl-L-methionine-dependent methyltransferases"/>
    <property type="match status" value="1"/>
</dbReference>
<dbReference type="InterPro" id="IPR051422">
    <property type="entry name" value="AlkB_tRNA_MeTrf/Diox"/>
</dbReference>
<dbReference type="EMBL" id="ADFV01171251">
    <property type="status" value="NOT_ANNOTATED_CDS"/>
    <property type="molecule type" value="Genomic_DNA"/>
</dbReference>
<evidence type="ECO:0000256" key="2">
    <source>
        <dbReference type="ARBA" id="ARBA00022679"/>
    </source>
</evidence>
<evidence type="ECO:0000313" key="5">
    <source>
        <dbReference type="Proteomes" id="UP000001073"/>
    </source>
</evidence>
<dbReference type="InterPro" id="IPR029063">
    <property type="entry name" value="SAM-dependent_MTases_sf"/>
</dbReference>
<proteinExistence type="predicted"/>
<protein>
    <submittedName>
        <fullName evidence="4">tRNA methyltransferase 9B (putative)</fullName>
    </submittedName>
</protein>
<keyword evidence="1" id="KW-0489">Methyltransferase</keyword>
<dbReference type="GO" id="GO:0106335">
    <property type="term" value="F:tRNA (5-carboxymethyluridine(34)-5-O)-methyltransferase activity"/>
    <property type="evidence" value="ECO:0007669"/>
    <property type="project" value="TreeGrafter"/>
</dbReference>
<dbReference type="PANTHER" id="PTHR13069:SF36">
    <property type="entry name" value="TRNA METHYLTRANSFERASE 9B-RELATED"/>
    <property type="match status" value="1"/>
</dbReference>
<dbReference type="EMBL" id="ADFV01171252">
    <property type="status" value="NOT_ANNOTATED_CDS"/>
    <property type="molecule type" value="Genomic_DNA"/>
</dbReference>
<dbReference type="GO" id="GO:0005634">
    <property type="term" value="C:nucleus"/>
    <property type="evidence" value="ECO:0007669"/>
    <property type="project" value="TreeGrafter"/>
</dbReference>
<gene>
    <name evidence="4" type="primary">TRMT9B</name>
</gene>
<name>A0A2I3H9L3_NOMLE</name>
<dbReference type="GeneTree" id="ENSGT00940000160373"/>
<reference evidence="4 5" key="1">
    <citation type="submission" date="2012-10" db="EMBL/GenBank/DDBJ databases">
        <authorList>
            <consortium name="Gibbon Genome Sequencing Consortium"/>
        </authorList>
    </citation>
    <scope>NUCLEOTIDE SEQUENCE [LARGE SCALE GENOMIC DNA]</scope>
</reference>
<dbReference type="GO" id="GO:0005737">
    <property type="term" value="C:cytoplasm"/>
    <property type="evidence" value="ECO:0007669"/>
    <property type="project" value="TreeGrafter"/>
</dbReference>
<dbReference type="Gene3D" id="3.40.50.150">
    <property type="entry name" value="Vaccinia Virus protein VP39"/>
    <property type="match status" value="1"/>
</dbReference>
<dbReference type="GO" id="GO:0030488">
    <property type="term" value="P:tRNA methylation"/>
    <property type="evidence" value="ECO:0007669"/>
    <property type="project" value="TreeGrafter"/>
</dbReference>
<keyword evidence="2" id="KW-0808">Transferase</keyword>
<dbReference type="Proteomes" id="UP000001073">
    <property type="component" value="Chromosome 4"/>
</dbReference>
<dbReference type="GO" id="GO:0000049">
    <property type="term" value="F:tRNA binding"/>
    <property type="evidence" value="ECO:0007669"/>
    <property type="project" value="TreeGrafter"/>
</dbReference>
<dbReference type="AlphaFoldDB" id="A0A2I3H9L3"/>
<accession>A0A2I3H9L3</accession>
<sequence>MDHEAAQLEKQHVHNVYESTAPYFSDLQSKAWPRVRQFLQEQKPGSLIADIGCGTGKYLKVNSQVHTVGCDYCGPLVEIARDRGCEAMHPWIWYPRASWNQHPMDIEGPQYFYPPCHPIPDFRKQSFHCGQEESWPWLMELSSWDQLAMEGHVPASLTSCIVSLLL</sequence>